<dbReference type="EMBL" id="UINC01077091">
    <property type="protein sequence ID" value="SVC16886.1"/>
    <property type="molecule type" value="Genomic_DNA"/>
</dbReference>
<organism evidence="2">
    <name type="scientific">marine metagenome</name>
    <dbReference type="NCBI Taxonomy" id="408172"/>
    <lineage>
        <taxon>unclassified sequences</taxon>
        <taxon>metagenomes</taxon>
        <taxon>ecological metagenomes</taxon>
    </lineage>
</organism>
<gene>
    <name evidence="2" type="ORF">METZ01_LOCUS269740</name>
</gene>
<dbReference type="AlphaFoldDB" id="A0A382JYS9"/>
<protein>
    <submittedName>
        <fullName evidence="2">Uncharacterized protein</fullName>
    </submittedName>
</protein>
<evidence type="ECO:0000313" key="2">
    <source>
        <dbReference type="EMBL" id="SVC16886.1"/>
    </source>
</evidence>
<proteinExistence type="predicted"/>
<accession>A0A382JYS9</accession>
<evidence type="ECO:0000256" key="1">
    <source>
        <dbReference type="SAM" id="MobiDB-lite"/>
    </source>
</evidence>
<reference evidence="2" key="1">
    <citation type="submission" date="2018-05" db="EMBL/GenBank/DDBJ databases">
        <authorList>
            <person name="Lanie J.A."/>
            <person name="Ng W.-L."/>
            <person name="Kazmierczak K.M."/>
            <person name="Andrzejewski T.M."/>
            <person name="Davidsen T.M."/>
            <person name="Wayne K.J."/>
            <person name="Tettelin H."/>
            <person name="Glass J.I."/>
            <person name="Rusch D."/>
            <person name="Podicherti R."/>
            <person name="Tsui H.-C.T."/>
            <person name="Winkler M.E."/>
        </authorList>
    </citation>
    <scope>NUCLEOTIDE SEQUENCE</scope>
</reference>
<name>A0A382JYS9_9ZZZZ</name>
<sequence>MLKIKINTDNQAFDQEGQEVARILRDLANQVAHLDKLQECQLPLRDFNGNTVGYYQTSTDQLTQQKRNDQARARGGSPYQEWRA</sequence>
<feature type="region of interest" description="Disordered" evidence="1">
    <location>
        <begin position="58"/>
        <end position="84"/>
    </location>
</feature>